<keyword evidence="2" id="KW-0645">Protease</keyword>
<comment type="similarity">
    <text evidence="1">Belongs to the peptidase C40 family.</text>
</comment>
<organism evidence="6 7">
    <name type="scientific">Nakamurella endophytica</name>
    <dbReference type="NCBI Taxonomy" id="1748367"/>
    <lineage>
        <taxon>Bacteria</taxon>
        <taxon>Bacillati</taxon>
        <taxon>Actinomycetota</taxon>
        <taxon>Actinomycetes</taxon>
        <taxon>Nakamurellales</taxon>
        <taxon>Nakamurellaceae</taxon>
        <taxon>Nakamurella</taxon>
    </lineage>
</organism>
<protein>
    <recommendedName>
        <fullName evidence="5">NlpC/P60 domain-containing protein</fullName>
    </recommendedName>
</protein>
<dbReference type="AlphaFoldDB" id="A0A917SR50"/>
<dbReference type="PROSITE" id="PS51935">
    <property type="entry name" value="NLPC_P60"/>
    <property type="match status" value="1"/>
</dbReference>
<reference evidence="6" key="2">
    <citation type="submission" date="2020-09" db="EMBL/GenBank/DDBJ databases">
        <authorList>
            <person name="Sun Q."/>
            <person name="Zhou Y."/>
        </authorList>
    </citation>
    <scope>NUCLEOTIDE SEQUENCE</scope>
    <source>
        <strain evidence="6">CGMCC 4.7308</strain>
    </source>
</reference>
<dbReference type="Pfam" id="PF00877">
    <property type="entry name" value="NLPC_P60"/>
    <property type="match status" value="1"/>
</dbReference>
<comment type="caution">
    <text evidence="6">The sequence shown here is derived from an EMBL/GenBank/DDBJ whole genome shotgun (WGS) entry which is preliminary data.</text>
</comment>
<evidence type="ECO:0000256" key="2">
    <source>
        <dbReference type="ARBA" id="ARBA00022670"/>
    </source>
</evidence>
<dbReference type="GO" id="GO:0006508">
    <property type="term" value="P:proteolysis"/>
    <property type="evidence" value="ECO:0007669"/>
    <property type="project" value="UniProtKB-KW"/>
</dbReference>
<keyword evidence="4" id="KW-0788">Thiol protease</keyword>
<evidence type="ECO:0000256" key="3">
    <source>
        <dbReference type="ARBA" id="ARBA00022801"/>
    </source>
</evidence>
<reference evidence="6" key="1">
    <citation type="journal article" date="2014" name="Int. J. Syst. Evol. Microbiol.">
        <title>Complete genome sequence of Corynebacterium casei LMG S-19264T (=DSM 44701T), isolated from a smear-ripened cheese.</title>
        <authorList>
            <consortium name="US DOE Joint Genome Institute (JGI-PGF)"/>
            <person name="Walter F."/>
            <person name="Albersmeier A."/>
            <person name="Kalinowski J."/>
            <person name="Ruckert C."/>
        </authorList>
    </citation>
    <scope>NUCLEOTIDE SEQUENCE</scope>
    <source>
        <strain evidence="6">CGMCC 4.7308</strain>
    </source>
</reference>
<name>A0A917SR50_9ACTN</name>
<proteinExistence type="inferred from homology"/>
<dbReference type="RefSeq" id="WP_188940529.1">
    <property type="nucleotide sequence ID" value="NZ_BMNA01000002.1"/>
</dbReference>
<evidence type="ECO:0000256" key="4">
    <source>
        <dbReference type="ARBA" id="ARBA00022807"/>
    </source>
</evidence>
<evidence type="ECO:0000313" key="7">
    <source>
        <dbReference type="Proteomes" id="UP000655208"/>
    </source>
</evidence>
<dbReference type="Gene3D" id="3.90.1720.10">
    <property type="entry name" value="endopeptidase domain like (from Nostoc punctiforme)"/>
    <property type="match status" value="1"/>
</dbReference>
<keyword evidence="3" id="KW-0378">Hydrolase</keyword>
<dbReference type="InterPro" id="IPR000064">
    <property type="entry name" value="NLP_P60_dom"/>
</dbReference>
<evidence type="ECO:0000313" key="6">
    <source>
        <dbReference type="EMBL" id="GGL93366.1"/>
    </source>
</evidence>
<dbReference type="EMBL" id="BMNA01000002">
    <property type="protein sequence ID" value="GGL93366.1"/>
    <property type="molecule type" value="Genomic_DNA"/>
</dbReference>
<sequence length="461" mass="46754">MSSNPIGEEAATASHRTSTSTLRRTAFVAAVLASTLLVSGQLATAGAAAPAAAVPQAVPVVAPQAVPAAVPAAVPVAVQAAVPAAVAPAAAAVGGRLTRVVQLAKQQVAAGIPYLYAGGHGARPAPLGSRVDCSGLVRELYYAAFGVDIGGGSGDSSVRLSGHFTRTSHPVPGDVALFGNNNSAPAFHAAIYVSGSGRDVTLIGAPQTGELIKYQYARSAYWWNTAMGYWHFNGATAADSAPPVAAAPPVRKVVGHLDVVRTGTQSITVKGWTADLYAPRTSSTVQLVVDGRNRGRVAANKARPDVNRNAGLPGAHGFQATTAAAPGAHRVCIIGMRLHSRSRSTQLGCVTVTVAKPQGRGSASVVGAARKVSVGGWTVDPIASSSLVRLRITDGGRLVAAPVTNRANATVNRILRVRGTHGFAVSFAATPGVHRVCTVALPNNAQSAGTSLGCRSVRVSG</sequence>
<dbReference type="SUPFAM" id="SSF54001">
    <property type="entry name" value="Cysteine proteinases"/>
    <property type="match status" value="1"/>
</dbReference>
<dbReference type="Proteomes" id="UP000655208">
    <property type="component" value="Unassembled WGS sequence"/>
</dbReference>
<gene>
    <name evidence="6" type="ORF">GCM10011594_11530</name>
</gene>
<keyword evidence="7" id="KW-1185">Reference proteome</keyword>
<dbReference type="InterPro" id="IPR038765">
    <property type="entry name" value="Papain-like_cys_pep_sf"/>
</dbReference>
<evidence type="ECO:0000256" key="1">
    <source>
        <dbReference type="ARBA" id="ARBA00007074"/>
    </source>
</evidence>
<accession>A0A917SR50</accession>
<evidence type="ECO:0000259" key="5">
    <source>
        <dbReference type="PROSITE" id="PS51935"/>
    </source>
</evidence>
<dbReference type="GO" id="GO:0008234">
    <property type="term" value="F:cysteine-type peptidase activity"/>
    <property type="evidence" value="ECO:0007669"/>
    <property type="project" value="UniProtKB-KW"/>
</dbReference>
<feature type="domain" description="NlpC/P60" evidence="5">
    <location>
        <begin position="94"/>
        <end position="233"/>
    </location>
</feature>